<proteinExistence type="predicted"/>
<dbReference type="Proteomes" id="UP000053328">
    <property type="component" value="Unassembled WGS sequence"/>
</dbReference>
<evidence type="ECO:0000313" key="2">
    <source>
        <dbReference type="Proteomes" id="UP000053328"/>
    </source>
</evidence>
<dbReference type="STRING" id="91928.A0A0D1ZNH8"/>
<dbReference type="InterPro" id="IPR046670">
    <property type="entry name" value="DUF6540"/>
</dbReference>
<dbReference type="OrthoDB" id="37659at2759"/>
<dbReference type="HOGENOM" id="CLU_134511_0_0_1"/>
<dbReference type="Pfam" id="PF20174">
    <property type="entry name" value="DUF6540"/>
    <property type="match status" value="1"/>
</dbReference>
<accession>A0A0D1ZNH8</accession>
<gene>
    <name evidence="1" type="ORF">PV08_07174</name>
</gene>
<dbReference type="AlphaFoldDB" id="A0A0D1ZNH8"/>
<keyword evidence="2" id="KW-1185">Reference proteome</keyword>
<organism evidence="1 2">
    <name type="scientific">Exophiala spinifera</name>
    <dbReference type="NCBI Taxonomy" id="91928"/>
    <lineage>
        <taxon>Eukaryota</taxon>
        <taxon>Fungi</taxon>
        <taxon>Dikarya</taxon>
        <taxon>Ascomycota</taxon>
        <taxon>Pezizomycotina</taxon>
        <taxon>Eurotiomycetes</taxon>
        <taxon>Chaetothyriomycetidae</taxon>
        <taxon>Chaetothyriales</taxon>
        <taxon>Herpotrichiellaceae</taxon>
        <taxon>Exophiala</taxon>
    </lineage>
</organism>
<evidence type="ECO:0000313" key="1">
    <source>
        <dbReference type="EMBL" id="KIW14392.1"/>
    </source>
</evidence>
<reference evidence="1 2" key="1">
    <citation type="submission" date="2015-01" db="EMBL/GenBank/DDBJ databases">
        <title>The Genome Sequence of Exophiala spinifera CBS89968.</title>
        <authorList>
            <consortium name="The Broad Institute Genomics Platform"/>
            <person name="Cuomo C."/>
            <person name="de Hoog S."/>
            <person name="Gorbushina A."/>
            <person name="Stielow B."/>
            <person name="Teixiera M."/>
            <person name="Abouelleil A."/>
            <person name="Chapman S.B."/>
            <person name="Priest M."/>
            <person name="Young S.K."/>
            <person name="Wortman J."/>
            <person name="Nusbaum C."/>
            <person name="Birren B."/>
        </authorList>
    </citation>
    <scope>NUCLEOTIDE SEQUENCE [LARGE SCALE GENOMIC DNA]</scope>
    <source>
        <strain evidence="1 2">CBS 89968</strain>
    </source>
</reference>
<sequence length="139" mass="15434">MQPKLSIIVYRGDPVGLRTTRHTAPFITAGKGATGIVLHVTGAAGFFGFEQRQEDDPRGSRHFTKQIPVEPLRDVTKQQLMSTTAGTPIDNRTQSWNCQHWVAEGLTRIANQRWIGMRTKSGAIGEMVDVIMEAEDEVD</sequence>
<dbReference type="EMBL" id="KN847496">
    <property type="protein sequence ID" value="KIW14392.1"/>
    <property type="molecule type" value="Genomic_DNA"/>
</dbReference>
<protein>
    <submittedName>
        <fullName evidence="1">Uncharacterized protein</fullName>
    </submittedName>
</protein>
<dbReference type="RefSeq" id="XP_016234608.1">
    <property type="nucleotide sequence ID" value="XM_016381506.1"/>
</dbReference>
<dbReference type="VEuPathDB" id="FungiDB:PV08_07174"/>
<name>A0A0D1ZNH8_9EURO</name>
<dbReference type="GeneID" id="27334257"/>